<evidence type="ECO:0000256" key="4">
    <source>
        <dbReference type="ARBA" id="ARBA00022741"/>
    </source>
</evidence>
<dbReference type="Gene3D" id="1.10.287.3700">
    <property type="match status" value="1"/>
</dbReference>
<dbReference type="InterPro" id="IPR011009">
    <property type="entry name" value="Kinase-like_dom_sf"/>
</dbReference>
<dbReference type="Gene3D" id="6.10.250.3160">
    <property type="match status" value="1"/>
</dbReference>
<comment type="subunit">
    <text evidence="7">Homodimer. Forms a heterotrimer with a catalytic subunit PAN2 to form the poly(A)-nuclease (PAN) deadenylation complex. Interacts (via PAM-2 motif) with poly(A)-binding protein PAB1 (via PABC domain), conferring substrate specificity of the enzyme complex.</text>
</comment>
<evidence type="ECO:0000256" key="2">
    <source>
        <dbReference type="ARBA" id="ARBA00022490"/>
    </source>
</evidence>
<evidence type="ECO:0000313" key="12">
    <source>
        <dbReference type="EMBL" id="PVH14709.1"/>
    </source>
</evidence>
<dbReference type="PROSITE" id="PS50103">
    <property type="entry name" value="ZF_C3H1"/>
    <property type="match status" value="1"/>
</dbReference>
<organism evidence="12 13">
    <name type="scientific">Candidozyma duobushaemuli</name>
    <dbReference type="NCBI Taxonomy" id="1231522"/>
    <lineage>
        <taxon>Eukaryota</taxon>
        <taxon>Fungi</taxon>
        <taxon>Dikarya</taxon>
        <taxon>Ascomycota</taxon>
        <taxon>Saccharomycotina</taxon>
        <taxon>Pichiomycetes</taxon>
        <taxon>Metschnikowiaceae</taxon>
        <taxon>Candidozyma</taxon>
    </lineage>
</organism>
<comment type="domain">
    <text evidence="7">The N-terminal zinc finger binds to poly(A) RNA.</text>
</comment>
<feature type="binding site" evidence="7">
    <location>
        <begin position="376"/>
        <end position="383"/>
    </location>
    <ligand>
        <name>ATP</name>
        <dbReference type="ChEBI" id="CHEBI:30616"/>
    </ligand>
</feature>
<comment type="function">
    <text evidence="7">Regulatory subunit of the poly(A)-nuclease (PAN) deadenylation complex, one of two cytoplasmic mRNA deadenylases involved in mRNA turnover. PAN specifically shortens poly(A) tails of RNA and the activity is stimulated by poly(A)-binding protein PAB1. PAN deadenylation is followed by rapid degradation of the shortened mRNA tails by the CCR4-NOT complex. Deadenylated mRNAs are then degraded by two alternative mechanisms, namely exosome-mediated 3'-5' exonucleolytic degradation, or deadenlyation-dependent mRNA decaping and subsequent 5'-3' exonucleolytic degradation by XRN1. May also be involved in post-transcriptional maturation of mRNA poly(A) tails. PAN3 acts as a positive regulator for PAN activity, recruiting the catalytic subunit PAN2 to mRNA via its interaction with RNA and with PAB1.</text>
</comment>
<evidence type="ECO:0000259" key="11">
    <source>
        <dbReference type="PROSITE" id="PS50103"/>
    </source>
</evidence>
<comment type="caution">
    <text evidence="7">Lacks conserved residue(s) required for the propagation of feature annotation.</text>
</comment>
<dbReference type="Gene3D" id="1.20.5.5160">
    <property type="match status" value="1"/>
</dbReference>
<evidence type="ECO:0000313" key="13">
    <source>
        <dbReference type="Proteomes" id="UP000244406"/>
    </source>
</evidence>
<dbReference type="PANTHER" id="PTHR12272:SF11">
    <property type="entry name" value="PAN2-PAN3 DEADENYLATION COMPLEX SUBUNIT PAN3"/>
    <property type="match status" value="1"/>
</dbReference>
<keyword evidence="4 7" id="KW-0547">Nucleotide-binding</keyword>
<dbReference type="AlphaFoldDB" id="A0A2V1A9J3"/>
<keyword evidence="3 7" id="KW-0507">mRNA processing</keyword>
<dbReference type="InterPro" id="IPR030844">
    <property type="entry name" value="PAN3"/>
</dbReference>
<dbReference type="GO" id="GO:0005524">
    <property type="term" value="F:ATP binding"/>
    <property type="evidence" value="ECO:0007669"/>
    <property type="project" value="UniProtKB-UniRule"/>
</dbReference>
<dbReference type="Pfam" id="PF18101">
    <property type="entry name" value="Pan3_CK"/>
    <property type="match status" value="1"/>
</dbReference>
<dbReference type="EMBL" id="PKFP01000001">
    <property type="protein sequence ID" value="PVH14709.1"/>
    <property type="molecule type" value="Genomic_DNA"/>
</dbReference>
<feature type="domain" description="Protein kinase" evidence="10">
    <location>
        <begin position="293"/>
        <end position="601"/>
    </location>
</feature>
<dbReference type="Proteomes" id="UP000244406">
    <property type="component" value="Unassembled WGS sequence"/>
</dbReference>
<feature type="compositionally biased region" description="Polar residues" evidence="9">
    <location>
        <begin position="34"/>
        <end position="63"/>
    </location>
</feature>
<evidence type="ECO:0000256" key="5">
    <source>
        <dbReference type="ARBA" id="ARBA00022840"/>
    </source>
</evidence>
<accession>A0A2V1A9J3</accession>
<feature type="compositionally biased region" description="Polar residues" evidence="9">
    <location>
        <begin position="78"/>
        <end position="88"/>
    </location>
</feature>
<feature type="zinc finger region" description="C3H1-type" evidence="8">
    <location>
        <begin position="7"/>
        <end position="36"/>
    </location>
</feature>
<comment type="domain">
    <text evidence="7">Contains a pseudokinase domain. The protein kinase domain is predicted to be catalytically inactive because some of the residues important for catalytic activity are substituted and it lacks the equivalent of the binding site for a peptide substrate. However, it has retained an ATP-binding site and ATP-binding is required for mRNA degradation, stimulating the activity of the PAN2 nuclease in vitro. The nucleotide-binding site is juxtaposed to the RNase active site of PAN2 in the complex and may actually bind nucleosides of a poly(A) RNA rather than ATP, feeding the poly(A)-tail to the active site of the deadenylase and thus increasing the efficiency with which this distributive enzyme degrades oligo(A) RNAs.</text>
</comment>
<comment type="caution">
    <text evidence="12">The sequence shown here is derived from an EMBL/GenBank/DDBJ whole genome shotgun (WGS) entry which is preliminary data.</text>
</comment>
<evidence type="ECO:0000256" key="3">
    <source>
        <dbReference type="ARBA" id="ARBA00022664"/>
    </source>
</evidence>
<evidence type="ECO:0000256" key="1">
    <source>
        <dbReference type="ARBA" id="ARBA00004496"/>
    </source>
</evidence>
<feature type="compositionally biased region" description="Low complexity" evidence="9">
    <location>
        <begin position="166"/>
        <end position="191"/>
    </location>
</feature>
<evidence type="ECO:0000256" key="8">
    <source>
        <dbReference type="PROSITE-ProRule" id="PRU00723"/>
    </source>
</evidence>
<dbReference type="GO" id="GO:0004672">
    <property type="term" value="F:protein kinase activity"/>
    <property type="evidence" value="ECO:0007669"/>
    <property type="project" value="InterPro"/>
</dbReference>
<protein>
    <recommendedName>
        <fullName evidence="7">PAN2-PAN3 deadenylation complex subunit PAN3</fullName>
    </recommendedName>
    <alternativeName>
        <fullName evidence="7">PAB1P-dependent poly(A)-specific ribonuclease</fullName>
    </alternativeName>
    <alternativeName>
        <fullName evidence="7">Poly(A)-nuclease deadenylation complex subunit 3</fullName>
        <shortName evidence="7">PAN deadenylation complex subunit 3</shortName>
    </alternativeName>
</protein>
<dbReference type="Pfam" id="PF25586">
    <property type="entry name" value="zf-CCCH_PAN3"/>
    <property type="match status" value="1"/>
</dbReference>
<evidence type="ECO:0000256" key="9">
    <source>
        <dbReference type="SAM" id="MobiDB-lite"/>
    </source>
</evidence>
<dbReference type="VEuPathDB" id="FungiDB:CXQ87_002856"/>
<dbReference type="InterPro" id="IPR000571">
    <property type="entry name" value="Znf_CCCH"/>
</dbReference>
<dbReference type="SUPFAM" id="SSF47954">
    <property type="entry name" value="Cyclin-like"/>
    <property type="match status" value="1"/>
</dbReference>
<comment type="domain">
    <text evidence="7">The pseudokinase domain, the coiled-coil (CC), and C-terminal knob domain (CK) form a structural unit (PKC) that forms an extensive high-affinity interaction surface for PAN2.</text>
</comment>
<dbReference type="GO" id="GO:0000289">
    <property type="term" value="P:nuclear-transcribed mRNA poly(A) tail shortening"/>
    <property type="evidence" value="ECO:0007669"/>
    <property type="project" value="UniProtKB-UniRule"/>
</dbReference>
<comment type="similarity">
    <text evidence="7">Belongs to the protein kinase superfamily. PAN3 family.</text>
</comment>
<dbReference type="GO" id="GO:0008143">
    <property type="term" value="F:poly(A) binding"/>
    <property type="evidence" value="ECO:0007669"/>
    <property type="project" value="TreeGrafter"/>
</dbReference>
<reference evidence="12 13" key="1">
    <citation type="submission" date="2017-12" db="EMBL/GenBank/DDBJ databases">
        <title>Genome Sequence of the Amphotericin B-resistant Candida duobushaemulonii strain, B09383.</title>
        <authorList>
            <person name="Chow N.A."/>
            <person name="Gade L."/>
            <person name="Batra D."/>
            <person name="Rowe L.A."/>
            <person name="Loparev V.N."/>
            <person name="Litvintseva A.P."/>
        </authorList>
    </citation>
    <scope>NUCLEOTIDE SEQUENCE [LARGE SCALE GENOMIC DNA]</scope>
    <source>
        <strain evidence="12 13">B09383</strain>
    </source>
</reference>
<proteinExistence type="inferred from homology"/>
<feature type="binding site" evidence="7">
    <location>
        <position position="322"/>
    </location>
    <ligand>
        <name>ATP</name>
        <dbReference type="ChEBI" id="CHEBI:30616"/>
    </ligand>
</feature>
<feature type="coiled-coil region" evidence="7">
    <location>
        <begin position="538"/>
        <end position="576"/>
    </location>
</feature>
<dbReference type="InterPro" id="IPR036915">
    <property type="entry name" value="Cyclin-like_sf"/>
</dbReference>
<gene>
    <name evidence="7" type="primary">PAN3</name>
    <name evidence="12" type="ORF">CXQ87_002856</name>
</gene>
<evidence type="ECO:0000256" key="6">
    <source>
        <dbReference type="ARBA" id="ARBA00023054"/>
    </source>
</evidence>
<keyword evidence="6 7" id="KW-0175">Coiled coil</keyword>
<feature type="compositionally biased region" description="Polar residues" evidence="9">
    <location>
        <begin position="119"/>
        <end position="165"/>
    </location>
</feature>
<keyword evidence="8" id="KW-0479">Metal-binding</keyword>
<evidence type="ECO:0000256" key="7">
    <source>
        <dbReference type="HAMAP-Rule" id="MF_03181"/>
    </source>
</evidence>
<comment type="subcellular location">
    <subcellularLocation>
        <location evidence="1 7">Cytoplasm</location>
    </subcellularLocation>
</comment>
<dbReference type="CDD" id="cd20557">
    <property type="entry name" value="CYCLIN_ScPCL1-like"/>
    <property type="match status" value="1"/>
</dbReference>
<dbReference type="Gene3D" id="1.10.510.10">
    <property type="entry name" value="Transferase(Phosphotransferase) domain 1"/>
    <property type="match status" value="1"/>
</dbReference>
<dbReference type="SUPFAM" id="SSF56112">
    <property type="entry name" value="Protein kinase-like (PK-like)"/>
    <property type="match status" value="1"/>
</dbReference>
<keyword evidence="8" id="KW-0863">Zinc-finger</keyword>
<feature type="region of interest" description="Disordered" evidence="9">
    <location>
        <begin position="113"/>
        <end position="214"/>
    </location>
</feature>
<evidence type="ECO:0000259" key="10">
    <source>
        <dbReference type="PROSITE" id="PS50011"/>
    </source>
</evidence>
<dbReference type="InterPro" id="IPR041332">
    <property type="entry name" value="Pan3_CK"/>
</dbReference>
<dbReference type="GO" id="GO:0008270">
    <property type="term" value="F:zinc ion binding"/>
    <property type="evidence" value="ECO:0007669"/>
    <property type="project" value="UniProtKB-KW"/>
</dbReference>
<sequence>MNINPDSAKEIPCKNVTIYGFCKYEKKGCVFSHDNSTSGSSKTLTPKASSSKLNSAESQSMARNNGAAGESTSKKKFNASTPSFQPSVQSITNKFSSLSPKLKDLPSFVPASLEKEDTVSTPTQTKKFNASTPSFTPSYESSNHFNNSALGSDTSQSVFSPSIHAQSSMLGGSGISGQQQSQTQQNPYLAGPTPPPLGGLGSMGSSQASDFMFSGGQSSSTYTLNNHLYAPAPPPRLAMSLNDHQTNVNDMFIPNNLREELMKKNEATLQTLPSSTLPDHVGEYHSLVPMDVTFTQPSKIYDLPSYVYKATSNVNGLPYAIRRIDFNSKAQFSQEIDLRPFVKWKKIKNPNVARVLDAFTTVAFGTYEPVLSVVYDYFPLANTLQEQHITRKLGSKLEPITEDILWSYFTQITNALIHIHTHTLTAGSSLSLSKILVTNKGRIRLAAVGIDDVLNNEEEIAFEQAQQKDYELFKQTILELVKTTVPQSWRQDDYDTVVSKLSSLSTVTYSEELIETLKAFSKLGEVSLKDFFRKHLALRSLRVLSGFEDSSDYMESQLTSEIENGRLFRLMAKLDLLVNLPEKDKADNGSFYVIKLFHQFVFNSYDEFGKPVVDLSRILVNLNKLDAGVDEKILLISAEEDSCIIVSYKEVKNIIESTFRGFAPNNSKYYNDHLNKSQFNLILTNCAVNLMKMLYPASAVQVDDVKLRFFIIEILRRSKASTQTLQICCFYMYKLINKKPEELPNCPKKLFLALIILSSKFNQDHNYSFKSWLKICGCKGTDDSSLNLQKLRQTETQCLQLLNYDLYINGAKYENWCNVLLIFGYDFISMHHVHSGMLNWCSEADCQKKLFRWTSFLHKMDERRLGKVSVNFKHYYAGQMGTKVVTSDVKPNSLFGKRTLDDAAPSSKRVCP</sequence>
<dbReference type="PROSITE" id="PS50011">
    <property type="entry name" value="PROTEIN_KINASE_DOM"/>
    <property type="match status" value="1"/>
</dbReference>
<dbReference type="PANTHER" id="PTHR12272">
    <property type="entry name" value="DEADENYLATION COMPLEX SUBUNIT PAN3"/>
    <property type="match status" value="1"/>
</dbReference>
<dbReference type="InterPro" id="IPR000719">
    <property type="entry name" value="Prot_kinase_dom"/>
</dbReference>
<keyword evidence="5 7" id="KW-0067">ATP-binding</keyword>
<feature type="region of interest" description="Disordered" evidence="9">
    <location>
        <begin position="34"/>
        <end position="88"/>
    </location>
</feature>
<name>A0A2V1A9J3_9ASCO</name>
<dbReference type="HAMAP" id="MF_03181">
    <property type="entry name" value="PAN3"/>
    <property type="match status" value="1"/>
</dbReference>
<dbReference type="GO" id="GO:0031251">
    <property type="term" value="C:PAN complex"/>
    <property type="evidence" value="ECO:0007669"/>
    <property type="project" value="UniProtKB-UniRule"/>
</dbReference>
<feature type="region of interest" description="Knob domain" evidence="7">
    <location>
        <begin position="577"/>
        <end position="912"/>
    </location>
</feature>
<dbReference type="GO" id="GO:0000932">
    <property type="term" value="C:P-body"/>
    <property type="evidence" value="ECO:0007669"/>
    <property type="project" value="TreeGrafter"/>
</dbReference>
<keyword evidence="2 7" id="KW-0963">Cytoplasm</keyword>
<keyword evidence="8" id="KW-0862">Zinc</keyword>
<dbReference type="GO" id="GO:0006397">
    <property type="term" value="P:mRNA processing"/>
    <property type="evidence" value="ECO:0007669"/>
    <property type="project" value="UniProtKB-KW"/>
</dbReference>
<dbReference type="Gene3D" id="1.10.472.10">
    <property type="entry name" value="Cyclin-like"/>
    <property type="match status" value="1"/>
</dbReference>
<keyword evidence="13" id="KW-1185">Reference proteome</keyword>
<feature type="domain" description="C3H1-type" evidence="11">
    <location>
        <begin position="7"/>
        <end position="36"/>
    </location>
</feature>